<dbReference type="UniPathway" id="UPA00031">
    <property type="reaction ID" value="UER00012"/>
</dbReference>
<dbReference type="GO" id="GO:0000105">
    <property type="term" value="P:L-histidine biosynthetic process"/>
    <property type="evidence" value="ECO:0007669"/>
    <property type="project" value="UniProtKB-UniRule"/>
</dbReference>
<keyword evidence="7" id="KW-0028">Amino-acid biosynthesis</keyword>
<comment type="catalytic activity">
    <reaction evidence="7">
        <text>L-histidinol phosphate + 2-oxoglutarate = 3-(imidazol-4-yl)-2-oxopropyl phosphate + L-glutamate</text>
        <dbReference type="Rhea" id="RHEA:23744"/>
        <dbReference type="ChEBI" id="CHEBI:16810"/>
        <dbReference type="ChEBI" id="CHEBI:29985"/>
        <dbReference type="ChEBI" id="CHEBI:57766"/>
        <dbReference type="ChEBI" id="CHEBI:57980"/>
        <dbReference type="EC" id="2.6.1.9"/>
    </reaction>
</comment>
<gene>
    <name evidence="7" type="primary">hisC</name>
    <name evidence="9" type="ORF">AS888_02065</name>
</gene>
<evidence type="ECO:0000256" key="3">
    <source>
        <dbReference type="ARBA" id="ARBA00022576"/>
    </source>
</evidence>
<evidence type="ECO:0000256" key="5">
    <source>
        <dbReference type="ARBA" id="ARBA00022898"/>
    </source>
</evidence>
<dbReference type="Gene3D" id="3.90.1150.10">
    <property type="entry name" value="Aspartate Aminotransferase, domain 1"/>
    <property type="match status" value="1"/>
</dbReference>
<keyword evidence="10" id="KW-1185">Reference proteome</keyword>
<accession>A0A109MSJ0</accession>
<dbReference type="RefSeq" id="WP_061144282.1">
    <property type="nucleotide sequence ID" value="NZ_LNNH01000055.1"/>
</dbReference>
<dbReference type="InterPro" id="IPR005861">
    <property type="entry name" value="HisP_aminotrans"/>
</dbReference>
<dbReference type="Proteomes" id="UP000064189">
    <property type="component" value="Unassembled WGS sequence"/>
</dbReference>
<dbReference type="InterPro" id="IPR015422">
    <property type="entry name" value="PyrdxlP-dep_Trfase_small"/>
</dbReference>
<dbReference type="GO" id="GO:0004400">
    <property type="term" value="F:histidinol-phosphate transaminase activity"/>
    <property type="evidence" value="ECO:0007669"/>
    <property type="project" value="UniProtKB-UniRule"/>
</dbReference>
<evidence type="ECO:0000256" key="1">
    <source>
        <dbReference type="ARBA" id="ARBA00001933"/>
    </source>
</evidence>
<sequence>MKWNEAVLSLKSYQPGKSTDEVKKLYGLEKITKLASNENPFGCSEKVKESVRNSTHSFAIYPDGYATMLREAVAKHTGVKQTQLIFGNGSDENIQIISRSLLGAGKNTVMATGTFSQYRHNATLEGAEVREVPHLDGAHDLEGMLKAIDEKTAVVWLCTPNNPTGKYIPEKELLSFIEKVPEDVLIVLDEAYCEYATAEDYPRTNQWINRFKNLIILRTFSKIYGLASFRVGYGLADEDIIQKLDPSREPFNVNTFAQNIAIVALEDQAFIEKCKDENQKGLKQYYEFCDKENLAYYPSQGNFIFIHFKQDADRVFQYLLEHGYIARSGKGFGFPTSLRITIGSTEENEGMINAIKTFLNEVEAPSDSLL</sequence>
<evidence type="ECO:0000256" key="2">
    <source>
        <dbReference type="ARBA" id="ARBA00011738"/>
    </source>
</evidence>
<dbReference type="SUPFAM" id="SSF53383">
    <property type="entry name" value="PLP-dependent transferases"/>
    <property type="match status" value="1"/>
</dbReference>
<comment type="similarity">
    <text evidence="7">Belongs to the class-II pyridoxal-phosphate-dependent aminotransferase family. Histidinol-phosphate aminotransferase subfamily.</text>
</comment>
<comment type="caution">
    <text evidence="9">The sequence shown here is derived from an EMBL/GenBank/DDBJ whole genome shotgun (WGS) entry which is preliminary data.</text>
</comment>
<dbReference type="InterPro" id="IPR015424">
    <property type="entry name" value="PyrdxlP-dep_Trfase"/>
</dbReference>
<evidence type="ECO:0000256" key="4">
    <source>
        <dbReference type="ARBA" id="ARBA00022679"/>
    </source>
</evidence>
<organism evidence="9 10">
    <name type="scientific">Peribacillus simplex</name>
    <dbReference type="NCBI Taxonomy" id="1478"/>
    <lineage>
        <taxon>Bacteria</taxon>
        <taxon>Bacillati</taxon>
        <taxon>Bacillota</taxon>
        <taxon>Bacilli</taxon>
        <taxon>Bacillales</taxon>
        <taxon>Bacillaceae</taxon>
        <taxon>Peribacillus</taxon>
    </lineage>
</organism>
<comment type="pathway">
    <text evidence="7">Amino-acid biosynthesis; L-histidine biosynthesis; L-histidine from 5-phospho-alpha-D-ribose 1-diphosphate: step 7/9.</text>
</comment>
<evidence type="ECO:0000256" key="7">
    <source>
        <dbReference type="HAMAP-Rule" id="MF_01023"/>
    </source>
</evidence>
<name>A0A109MSJ0_9BACI</name>
<comment type="cofactor">
    <cofactor evidence="1 7">
        <name>pyridoxal 5'-phosphate</name>
        <dbReference type="ChEBI" id="CHEBI:597326"/>
    </cofactor>
</comment>
<dbReference type="InterPro" id="IPR050106">
    <property type="entry name" value="HistidinolP_aminotransfase"/>
</dbReference>
<protein>
    <recommendedName>
        <fullName evidence="7">Histidinol-phosphate aminotransferase</fullName>
        <ecNumber evidence="7">2.6.1.9</ecNumber>
    </recommendedName>
    <alternativeName>
        <fullName evidence="7">Imidazole acetol-phosphate transaminase</fullName>
    </alternativeName>
</protein>
<keyword evidence="5 7" id="KW-0663">Pyridoxal phosphate</keyword>
<comment type="subunit">
    <text evidence="2 7">Homodimer.</text>
</comment>
<evidence type="ECO:0000256" key="6">
    <source>
        <dbReference type="ARBA" id="ARBA00023102"/>
    </source>
</evidence>
<keyword evidence="6 7" id="KW-0368">Histidine biosynthesis</keyword>
<dbReference type="InterPro" id="IPR004839">
    <property type="entry name" value="Aminotransferase_I/II_large"/>
</dbReference>
<keyword evidence="3 7" id="KW-0032">Aminotransferase</keyword>
<proteinExistence type="inferred from homology"/>
<dbReference type="PANTHER" id="PTHR43643:SF3">
    <property type="entry name" value="HISTIDINOL-PHOSPHATE AMINOTRANSFERASE"/>
    <property type="match status" value="1"/>
</dbReference>
<dbReference type="PANTHER" id="PTHR43643">
    <property type="entry name" value="HISTIDINOL-PHOSPHATE AMINOTRANSFERASE 2"/>
    <property type="match status" value="1"/>
</dbReference>
<dbReference type="Gene3D" id="3.40.640.10">
    <property type="entry name" value="Type I PLP-dependent aspartate aminotransferase-like (Major domain)"/>
    <property type="match status" value="1"/>
</dbReference>
<dbReference type="CDD" id="cd00609">
    <property type="entry name" value="AAT_like"/>
    <property type="match status" value="1"/>
</dbReference>
<dbReference type="EMBL" id="LNNH01000055">
    <property type="protein sequence ID" value="KWW11341.1"/>
    <property type="molecule type" value="Genomic_DNA"/>
</dbReference>
<evidence type="ECO:0000313" key="10">
    <source>
        <dbReference type="Proteomes" id="UP000064189"/>
    </source>
</evidence>
<dbReference type="HAMAP" id="MF_01023">
    <property type="entry name" value="HisC_aminotrans_2"/>
    <property type="match status" value="1"/>
</dbReference>
<evidence type="ECO:0000259" key="8">
    <source>
        <dbReference type="Pfam" id="PF00155"/>
    </source>
</evidence>
<dbReference type="InterPro" id="IPR015421">
    <property type="entry name" value="PyrdxlP-dep_Trfase_major"/>
</dbReference>
<feature type="modified residue" description="N6-(pyridoxal phosphate)lysine" evidence="7">
    <location>
        <position position="222"/>
    </location>
</feature>
<dbReference type="Pfam" id="PF00155">
    <property type="entry name" value="Aminotran_1_2"/>
    <property type="match status" value="1"/>
</dbReference>
<dbReference type="NCBIfam" id="TIGR01141">
    <property type="entry name" value="hisC"/>
    <property type="match status" value="1"/>
</dbReference>
<dbReference type="EC" id="2.6.1.9" evidence="7"/>
<feature type="domain" description="Aminotransferase class I/classII large" evidence="8">
    <location>
        <begin position="30"/>
        <end position="355"/>
    </location>
</feature>
<evidence type="ECO:0000313" key="9">
    <source>
        <dbReference type="EMBL" id="KWW11341.1"/>
    </source>
</evidence>
<keyword evidence="4 7" id="KW-0808">Transferase</keyword>
<dbReference type="AlphaFoldDB" id="A0A109MSJ0"/>
<dbReference type="GO" id="GO:0030170">
    <property type="term" value="F:pyridoxal phosphate binding"/>
    <property type="evidence" value="ECO:0007669"/>
    <property type="project" value="InterPro"/>
</dbReference>
<reference evidence="9 10" key="1">
    <citation type="submission" date="2015-11" db="EMBL/GenBank/DDBJ databases">
        <title>Genome Sequence of Bacillus simplex strain VanAntwerpen2.</title>
        <authorList>
            <person name="Couger M.B."/>
        </authorList>
    </citation>
    <scope>NUCLEOTIDE SEQUENCE [LARGE SCALE GENOMIC DNA]</scope>
    <source>
        <strain evidence="9 10">VanAntwerpen02</strain>
    </source>
</reference>